<evidence type="ECO:0000259" key="10">
    <source>
        <dbReference type="PROSITE" id="PS51449"/>
    </source>
</evidence>
<gene>
    <name evidence="12" type="ORF">KFK09_027278</name>
</gene>
<dbReference type="PROSITE" id="PS50926">
    <property type="entry name" value="TRAM"/>
    <property type="match status" value="1"/>
</dbReference>
<dbReference type="InterPro" id="IPR058240">
    <property type="entry name" value="rSAM_sf"/>
</dbReference>
<dbReference type="SFLD" id="SFLDG01061">
    <property type="entry name" value="methylthiotransferase"/>
    <property type="match status" value="1"/>
</dbReference>
<feature type="domain" description="TRAM" evidence="9">
    <location>
        <begin position="520"/>
        <end position="597"/>
    </location>
</feature>
<dbReference type="GO" id="GO:0005829">
    <property type="term" value="C:cytosol"/>
    <property type="evidence" value="ECO:0007669"/>
    <property type="project" value="TreeGrafter"/>
</dbReference>
<dbReference type="InterPro" id="IPR023404">
    <property type="entry name" value="rSAM_horseshoe"/>
</dbReference>
<keyword evidence="13" id="KW-1185">Reference proteome</keyword>
<evidence type="ECO:0000313" key="13">
    <source>
        <dbReference type="Proteomes" id="UP000829196"/>
    </source>
</evidence>
<dbReference type="Pfam" id="PF01938">
    <property type="entry name" value="TRAM"/>
    <property type="match status" value="1"/>
</dbReference>
<evidence type="ECO:0000256" key="4">
    <source>
        <dbReference type="ARBA" id="ARBA00022691"/>
    </source>
</evidence>
<dbReference type="SFLD" id="SFLDF00413">
    <property type="entry name" value="CDK5RAP1"/>
    <property type="match status" value="1"/>
</dbReference>
<evidence type="ECO:0000259" key="9">
    <source>
        <dbReference type="PROSITE" id="PS50926"/>
    </source>
</evidence>
<dbReference type="AlphaFoldDB" id="A0A8T3AB46"/>
<keyword evidence="6" id="KW-0408">Iron</keyword>
<keyword evidence="4" id="KW-0949">S-adenosyl-L-methionine</keyword>
<dbReference type="SFLD" id="SFLDF00273">
    <property type="entry name" value="(dimethylallyl)adenosine_tRNA"/>
    <property type="match status" value="1"/>
</dbReference>
<dbReference type="SFLD" id="SFLDG01082">
    <property type="entry name" value="B12-binding_domain_containing"/>
    <property type="match status" value="1"/>
</dbReference>
<comment type="cofactor">
    <cofactor evidence="1">
        <name>[4Fe-4S] cluster</name>
        <dbReference type="ChEBI" id="CHEBI:49883"/>
    </cofactor>
</comment>
<evidence type="ECO:0000256" key="2">
    <source>
        <dbReference type="ARBA" id="ARBA00009815"/>
    </source>
</evidence>
<evidence type="ECO:0000256" key="5">
    <source>
        <dbReference type="ARBA" id="ARBA00022723"/>
    </source>
</evidence>
<dbReference type="SUPFAM" id="SSF102114">
    <property type="entry name" value="Radical SAM enzymes"/>
    <property type="match status" value="1"/>
</dbReference>
<sequence length="625" mass="70841">MASLWSQPHSAISINISLRRRVSLHFRSLHRRSFSIPPNSAGSRPLKTYGNPQIINLRRLHQFSKSFNFFKVKSSPTFRLFCAALPATVVAPESLQQDVESTFKRANKGRIYQETYGCQMNVNDMEIVLSIMKKDGYTEIVEAPENAEVIFINTCAIRDNAEQKVWQRLNYFWFLKREWKTNVANGRCTSLHPPKVVVLGCMAERLKEKILDAEKMVDVVCGPDAYRDLPRLLEEVEYGHKGINTLLSLEETYADISPVRISSNSISAFVSIMRGCNNMCSFCIVPFTRGRERSRPVESIVREVGELHEQGVKEVMLLGQNVNSYNDLSTVKDVEPGSSWELSEGFSNNCRVRNKGLRFSDLLDQLSMKFPEMRFRYTSPHPKDFPDELLYIMRDRYNICKNIHLPAQTGSTTVLQRMRRGYTREAYLDLVKKIRSIIPDVGISSDFICGFCGETEDEHADTLSLMKAVGYDNAYMFAYSLREKTHAHRNYVDDVPENVKQRRLTEIIEAFRESKGQCFDSQIGTIQLILVEGPNKRYPETELTGKSDRGHRVSFPCVPLRHSSAADVELRKPVAGDFVEVRILKSTQASLSGEALARTSLSGFYRPGSSSSSDNALEVGAAGNL</sequence>
<reference evidence="12" key="1">
    <citation type="journal article" date="2022" name="Front. Genet.">
        <title>Chromosome-Scale Assembly of the Dendrobium nobile Genome Provides Insights Into the Molecular Mechanism of the Biosynthesis of the Medicinal Active Ingredient of Dendrobium.</title>
        <authorList>
            <person name="Xu Q."/>
            <person name="Niu S.-C."/>
            <person name="Li K.-L."/>
            <person name="Zheng P.-J."/>
            <person name="Zhang X.-J."/>
            <person name="Jia Y."/>
            <person name="Liu Y."/>
            <person name="Niu Y.-X."/>
            <person name="Yu L.-H."/>
            <person name="Chen D.-F."/>
            <person name="Zhang G.-Q."/>
        </authorList>
    </citation>
    <scope>NUCLEOTIDE SEQUENCE</scope>
    <source>
        <tissue evidence="12">Leaf</tissue>
    </source>
</reference>
<dbReference type="CDD" id="cd01335">
    <property type="entry name" value="Radical_SAM"/>
    <property type="match status" value="1"/>
</dbReference>
<dbReference type="InterPro" id="IPR006463">
    <property type="entry name" value="MiaB_methiolase"/>
</dbReference>
<evidence type="ECO:0000256" key="3">
    <source>
        <dbReference type="ARBA" id="ARBA00022485"/>
    </source>
</evidence>
<keyword evidence="5" id="KW-0479">Metal-binding</keyword>
<evidence type="ECO:0000313" key="12">
    <source>
        <dbReference type="EMBL" id="KAI0493002.1"/>
    </source>
</evidence>
<evidence type="ECO:0000256" key="6">
    <source>
        <dbReference type="ARBA" id="ARBA00023004"/>
    </source>
</evidence>
<dbReference type="GO" id="GO:0046872">
    <property type="term" value="F:metal ion binding"/>
    <property type="evidence" value="ECO:0007669"/>
    <property type="project" value="UniProtKB-KW"/>
</dbReference>
<feature type="region of interest" description="Disordered" evidence="8">
    <location>
        <begin position="604"/>
        <end position="625"/>
    </location>
</feature>
<proteinExistence type="inferred from homology"/>
<dbReference type="InterPro" id="IPR002792">
    <property type="entry name" value="TRAM_dom"/>
</dbReference>
<dbReference type="PANTHER" id="PTHR43020:SF2">
    <property type="entry name" value="MITOCHONDRIAL TRNA METHYLTHIOTRANSFERASE CDK5RAP1"/>
    <property type="match status" value="1"/>
</dbReference>
<keyword evidence="7" id="KW-0411">Iron-sulfur</keyword>
<protein>
    <recommendedName>
        <fullName evidence="14">CDK5RAP1-like protein</fullName>
    </recommendedName>
</protein>
<dbReference type="SMART" id="SM00729">
    <property type="entry name" value="Elp3"/>
    <property type="match status" value="1"/>
</dbReference>
<dbReference type="SFLD" id="SFLDS00029">
    <property type="entry name" value="Radical_SAM"/>
    <property type="match status" value="1"/>
</dbReference>
<comment type="caution">
    <text evidence="12">The sequence shown here is derived from an EMBL/GenBank/DDBJ whole genome shotgun (WGS) entry which is preliminary data.</text>
</comment>
<dbReference type="PROSITE" id="PS51449">
    <property type="entry name" value="MTTASE_N"/>
    <property type="match status" value="1"/>
</dbReference>
<dbReference type="FunFam" id="3.40.50.12160:FF:000003">
    <property type="entry name" value="CDK5 regulatory subunit-associated protein 1"/>
    <property type="match status" value="1"/>
</dbReference>
<dbReference type="PROSITE" id="PS01278">
    <property type="entry name" value="MTTASE_RADICAL"/>
    <property type="match status" value="1"/>
</dbReference>
<accession>A0A8T3AB46</accession>
<dbReference type="GO" id="GO:0060255">
    <property type="term" value="P:regulation of macromolecule metabolic process"/>
    <property type="evidence" value="ECO:0007669"/>
    <property type="project" value="UniProtKB-ARBA"/>
</dbReference>
<dbReference type="InterPro" id="IPR020612">
    <property type="entry name" value="Methylthiotransferase_CS"/>
</dbReference>
<feature type="domain" description="Radical SAM core" evidence="11">
    <location>
        <begin position="262"/>
        <end position="517"/>
    </location>
</feature>
<dbReference type="GO" id="GO:0005739">
    <property type="term" value="C:mitochondrion"/>
    <property type="evidence" value="ECO:0007669"/>
    <property type="project" value="TreeGrafter"/>
</dbReference>
<dbReference type="SMR" id="A0A8T3AB46"/>
<name>A0A8T3AB46_DENNO</name>
<dbReference type="GO" id="GO:0080090">
    <property type="term" value="P:regulation of primary metabolic process"/>
    <property type="evidence" value="ECO:0007669"/>
    <property type="project" value="UniProtKB-ARBA"/>
</dbReference>
<dbReference type="Proteomes" id="UP000829196">
    <property type="component" value="Unassembled WGS sequence"/>
</dbReference>
<dbReference type="InterPro" id="IPR038135">
    <property type="entry name" value="Methylthiotransferase_N_sf"/>
</dbReference>
<dbReference type="Pfam" id="PF00919">
    <property type="entry name" value="UPF0004"/>
    <property type="match status" value="1"/>
</dbReference>
<evidence type="ECO:0008006" key="14">
    <source>
        <dbReference type="Google" id="ProtNLM"/>
    </source>
</evidence>
<keyword evidence="3" id="KW-0004">4Fe-4S</keyword>
<dbReference type="Gene3D" id="3.40.50.12160">
    <property type="entry name" value="Methylthiotransferase, N-terminal domain"/>
    <property type="match status" value="1"/>
</dbReference>
<dbReference type="NCBIfam" id="TIGR00089">
    <property type="entry name" value="MiaB/RimO family radical SAM methylthiotransferase"/>
    <property type="match status" value="1"/>
</dbReference>
<dbReference type="InterPro" id="IPR013848">
    <property type="entry name" value="Methylthiotransferase_N"/>
</dbReference>
<dbReference type="EMBL" id="JAGYWB010000018">
    <property type="protein sequence ID" value="KAI0493002.1"/>
    <property type="molecule type" value="Genomic_DNA"/>
</dbReference>
<organism evidence="12 13">
    <name type="scientific">Dendrobium nobile</name>
    <name type="common">Orchid</name>
    <dbReference type="NCBI Taxonomy" id="94219"/>
    <lineage>
        <taxon>Eukaryota</taxon>
        <taxon>Viridiplantae</taxon>
        <taxon>Streptophyta</taxon>
        <taxon>Embryophyta</taxon>
        <taxon>Tracheophyta</taxon>
        <taxon>Spermatophyta</taxon>
        <taxon>Magnoliopsida</taxon>
        <taxon>Liliopsida</taxon>
        <taxon>Asparagales</taxon>
        <taxon>Orchidaceae</taxon>
        <taxon>Epidendroideae</taxon>
        <taxon>Malaxideae</taxon>
        <taxon>Dendrobiinae</taxon>
        <taxon>Dendrobium</taxon>
    </lineage>
</organism>
<evidence type="ECO:0000256" key="7">
    <source>
        <dbReference type="ARBA" id="ARBA00023014"/>
    </source>
</evidence>
<dbReference type="InterPro" id="IPR007197">
    <property type="entry name" value="rSAM"/>
</dbReference>
<evidence type="ECO:0000256" key="8">
    <source>
        <dbReference type="SAM" id="MobiDB-lite"/>
    </source>
</evidence>
<dbReference type="Pfam" id="PF04055">
    <property type="entry name" value="Radical_SAM"/>
    <property type="match status" value="1"/>
</dbReference>
<dbReference type="PROSITE" id="PS51918">
    <property type="entry name" value="RADICAL_SAM"/>
    <property type="match status" value="1"/>
</dbReference>
<dbReference type="OrthoDB" id="190098at2759"/>
<dbReference type="InterPro" id="IPR006638">
    <property type="entry name" value="Elp3/MiaA/NifB-like_rSAM"/>
</dbReference>
<dbReference type="PANTHER" id="PTHR43020">
    <property type="entry name" value="CDK5 REGULATORY SUBUNIT-ASSOCIATED PROTEIN 1"/>
    <property type="match status" value="1"/>
</dbReference>
<dbReference type="FunFam" id="3.80.30.20:FF:000003">
    <property type="entry name" value="CDK5 regulatory subunit-associated protein 1"/>
    <property type="match status" value="1"/>
</dbReference>
<dbReference type="InterPro" id="IPR005839">
    <property type="entry name" value="Methylthiotransferase"/>
</dbReference>
<comment type="similarity">
    <text evidence="2">Belongs to the methylthiotransferase family. MiaB subfamily.</text>
</comment>
<evidence type="ECO:0000259" key="11">
    <source>
        <dbReference type="PROSITE" id="PS51918"/>
    </source>
</evidence>
<dbReference type="GO" id="GO:0051539">
    <property type="term" value="F:4 iron, 4 sulfur cluster binding"/>
    <property type="evidence" value="ECO:0007669"/>
    <property type="project" value="UniProtKB-KW"/>
</dbReference>
<dbReference type="GO" id="GO:0035597">
    <property type="term" value="F:tRNA-2-methylthio-N(6)-dimethylallyladenosine(37) synthase activity"/>
    <property type="evidence" value="ECO:0007669"/>
    <property type="project" value="TreeGrafter"/>
</dbReference>
<feature type="domain" description="MTTase N-terminal" evidence="10">
    <location>
        <begin position="109"/>
        <end position="238"/>
    </location>
</feature>
<evidence type="ECO:0000256" key="1">
    <source>
        <dbReference type="ARBA" id="ARBA00001966"/>
    </source>
</evidence>
<dbReference type="Gene3D" id="3.80.30.20">
    <property type="entry name" value="tm_1862 like domain"/>
    <property type="match status" value="1"/>
</dbReference>